<proteinExistence type="predicted"/>
<keyword evidence="3" id="KW-1185">Reference proteome</keyword>
<dbReference type="EMBL" id="WTYT01000003">
    <property type="protein sequence ID" value="MXO65853.1"/>
    <property type="molecule type" value="Genomic_DNA"/>
</dbReference>
<dbReference type="Pfam" id="PF02581">
    <property type="entry name" value="TMP-TENI"/>
    <property type="match status" value="1"/>
</dbReference>
<dbReference type="InterPro" id="IPR036206">
    <property type="entry name" value="ThiamineP_synth_sf"/>
</dbReference>
<feature type="domain" description="Thiamine phosphate synthase/TenI" evidence="1">
    <location>
        <begin position="17"/>
        <end position="170"/>
    </location>
</feature>
<dbReference type="GO" id="GO:0009228">
    <property type="term" value="P:thiamine biosynthetic process"/>
    <property type="evidence" value="ECO:0007669"/>
    <property type="project" value="UniProtKB-KW"/>
</dbReference>
<dbReference type="AlphaFoldDB" id="A0A6I4T7A7"/>
<reference evidence="2 3" key="1">
    <citation type="submission" date="2019-12" db="EMBL/GenBank/DDBJ databases">
        <title>Genomic-based taxomic classification of the family Erythrobacteraceae.</title>
        <authorList>
            <person name="Xu L."/>
        </authorList>
    </citation>
    <scope>NUCLEOTIDE SEQUENCE [LARGE SCALE GENOMIC DNA]</scope>
    <source>
        <strain evidence="2 3">LMG 29518</strain>
    </source>
</reference>
<name>A0A6I4T7A7_9SPHN</name>
<evidence type="ECO:0000313" key="2">
    <source>
        <dbReference type="EMBL" id="MXO65853.1"/>
    </source>
</evidence>
<dbReference type="SUPFAM" id="SSF51391">
    <property type="entry name" value="Thiamin phosphate synthase"/>
    <property type="match status" value="1"/>
</dbReference>
<evidence type="ECO:0000313" key="3">
    <source>
        <dbReference type="Proteomes" id="UP000438476"/>
    </source>
</evidence>
<evidence type="ECO:0000259" key="1">
    <source>
        <dbReference type="Pfam" id="PF02581"/>
    </source>
</evidence>
<dbReference type="InterPro" id="IPR013785">
    <property type="entry name" value="Aldolase_TIM"/>
</dbReference>
<accession>A0A6I4T7A7</accession>
<sequence>MAHFQTRPCDTLPRLWLISDARNDRQLENALQRLPRGSGFIYRHYHLSHRERAARFAALLRQAKSANHVVVLADDAATARQWGADGVYGRAALHPAPGLLRLSTAHSPAEIAQANRARADMALISPIFPTHSHPGAPHLGPMRFQALAALATMPVIALGGMNPRNARRLRINHWAAIDGLTP</sequence>
<protein>
    <submittedName>
        <fullName evidence="2">Thiamine phosphate synthase</fullName>
    </submittedName>
</protein>
<dbReference type="InterPro" id="IPR022998">
    <property type="entry name" value="ThiamineP_synth_TenI"/>
</dbReference>
<dbReference type="Gene3D" id="3.20.20.70">
    <property type="entry name" value="Aldolase class I"/>
    <property type="match status" value="1"/>
</dbReference>
<gene>
    <name evidence="2" type="ORF">GRI91_08805</name>
</gene>
<dbReference type="OrthoDB" id="8446047at2"/>
<organism evidence="2 3">
    <name type="scientific">Altericroceibacterium endophyticum</name>
    <dbReference type="NCBI Taxonomy" id="1808508"/>
    <lineage>
        <taxon>Bacteria</taxon>
        <taxon>Pseudomonadati</taxon>
        <taxon>Pseudomonadota</taxon>
        <taxon>Alphaproteobacteria</taxon>
        <taxon>Sphingomonadales</taxon>
        <taxon>Erythrobacteraceae</taxon>
        <taxon>Altericroceibacterium</taxon>
    </lineage>
</organism>
<dbReference type="RefSeq" id="WP_160736398.1">
    <property type="nucleotide sequence ID" value="NZ_WTYT01000003.1"/>
</dbReference>
<dbReference type="Proteomes" id="UP000438476">
    <property type="component" value="Unassembled WGS sequence"/>
</dbReference>
<dbReference type="CDD" id="cd00564">
    <property type="entry name" value="TMP_TenI"/>
    <property type="match status" value="1"/>
</dbReference>
<comment type="caution">
    <text evidence="2">The sequence shown here is derived from an EMBL/GenBank/DDBJ whole genome shotgun (WGS) entry which is preliminary data.</text>
</comment>